<feature type="compositionally biased region" description="Polar residues" evidence="1">
    <location>
        <begin position="135"/>
        <end position="151"/>
    </location>
</feature>
<dbReference type="PROSITE" id="PS51257">
    <property type="entry name" value="PROKAR_LIPOPROTEIN"/>
    <property type="match status" value="1"/>
</dbReference>
<feature type="region of interest" description="Disordered" evidence="1">
    <location>
        <begin position="56"/>
        <end position="75"/>
    </location>
</feature>
<proteinExistence type="predicted"/>
<dbReference type="Proteomes" id="UP000663864">
    <property type="component" value="Unassembled WGS sequence"/>
</dbReference>
<comment type="caution">
    <text evidence="2">The sequence shown here is derived from an EMBL/GenBank/DDBJ whole genome shotgun (WGS) entry which is preliminary data.</text>
</comment>
<accession>A0A813RJ67</accession>
<evidence type="ECO:0000256" key="1">
    <source>
        <dbReference type="SAM" id="MobiDB-lite"/>
    </source>
</evidence>
<feature type="compositionally biased region" description="Polar residues" evidence="1">
    <location>
        <begin position="66"/>
        <end position="75"/>
    </location>
</feature>
<protein>
    <submittedName>
        <fullName evidence="2">Uncharacterized protein</fullName>
    </submittedName>
</protein>
<sequence>MKTKQKEKNNYVPVAYSSGQSCQTTEVNEPISTNQSRDAFTATYLLRRLNSLFPISHTGGLERESGTNTKGSSTAYPMLASSSRVEDDTTDQLATDNDTDFDMSRTNILNPNEDGRQSANASVTNRASAHLNERSLGTSRSSARPKTTTTNVLQSRTVLDMRSIQPPTPTQNLKRIAEQQQHQRQRVMMVFGKQTPVEMIEKQNSTSSRTVHLSINERRPDDASLYYDSSSSIVSRLHPIQQDNISMNLISRMDSASINRSQTTRASSVRKSSK</sequence>
<feature type="region of interest" description="Disordered" evidence="1">
    <location>
        <begin position="80"/>
        <end position="151"/>
    </location>
</feature>
<gene>
    <name evidence="2" type="ORF">ZHD862_LOCUS1609</name>
</gene>
<name>A0A813RJ67_9BILA</name>
<dbReference type="EMBL" id="CAJNOT010000028">
    <property type="protein sequence ID" value="CAF0785319.1"/>
    <property type="molecule type" value="Genomic_DNA"/>
</dbReference>
<evidence type="ECO:0000313" key="2">
    <source>
        <dbReference type="EMBL" id="CAF0785319.1"/>
    </source>
</evidence>
<feature type="compositionally biased region" description="Polar residues" evidence="1">
    <location>
        <begin position="117"/>
        <end position="127"/>
    </location>
</feature>
<organism evidence="2 3">
    <name type="scientific">Rotaria sordida</name>
    <dbReference type="NCBI Taxonomy" id="392033"/>
    <lineage>
        <taxon>Eukaryota</taxon>
        <taxon>Metazoa</taxon>
        <taxon>Spiralia</taxon>
        <taxon>Gnathifera</taxon>
        <taxon>Rotifera</taxon>
        <taxon>Eurotatoria</taxon>
        <taxon>Bdelloidea</taxon>
        <taxon>Philodinida</taxon>
        <taxon>Philodinidae</taxon>
        <taxon>Rotaria</taxon>
    </lineage>
</organism>
<reference evidence="2" key="1">
    <citation type="submission" date="2021-02" db="EMBL/GenBank/DDBJ databases">
        <authorList>
            <person name="Nowell W R."/>
        </authorList>
    </citation>
    <scope>NUCLEOTIDE SEQUENCE</scope>
</reference>
<dbReference type="AlphaFoldDB" id="A0A813RJ67"/>
<evidence type="ECO:0000313" key="3">
    <source>
        <dbReference type="Proteomes" id="UP000663864"/>
    </source>
</evidence>